<dbReference type="Proteomes" id="UP000728032">
    <property type="component" value="Unassembled WGS sequence"/>
</dbReference>
<dbReference type="InterPro" id="IPR013509">
    <property type="entry name" value="RNR_lsu_N"/>
</dbReference>
<dbReference type="InterPro" id="IPR039718">
    <property type="entry name" value="Rrm1"/>
</dbReference>
<evidence type="ECO:0000256" key="2">
    <source>
        <dbReference type="ARBA" id="ARBA00022533"/>
    </source>
</evidence>
<keyword evidence="3 10" id="KW-0547">Nucleotide-binding</keyword>
<keyword evidence="5 11" id="KW-0560">Oxidoreductase</keyword>
<dbReference type="Pfam" id="PF00317">
    <property type="entry name" value="Ribonuc_red_lgN"/>
    <property type="match status" value="1"/>
</dbReference>
<comment type="catalytic activity">
    <reaction evidence="9 11">
        <text>a 2'-deoxyribonucleoside 5'-diphosphate + [thioredoxin]-disulfide + H2O = a ribonucleoside 5'-diphosphate + [thioredoxin]-dithiol</text>
        <dbReference type="Rhea" id="RHEA:23252"/>
        <dbReference type="Rhea" id="RHEA-COMP:10698"/>
        <dbReference type="Rhea" id="RHEA-COMP:10700"/>
        <dbReference type="ChEBI" id="CHEBI:15377"/>
        <dbReference type="ChEBI" id="CHEBI:29950"/>
        <dbReference type="ChEBI" id="CHEBI:50058"/>
        <dbReference type="ChEBI" id="CHEBI:57930"/>
        <dbReference type="ChEBI" id="CHEBI:73316"/>
        <dbReference type="EC" id="1.17.4.1"/>
    </reaction>
</comment>
<keyword evidence="4 10" id="KW-0067">ATP-binding</keyword>
<dbReference type="Pfam" id="PF02867">
    <property type="entry name" value="Ribonuc_red_lgC"/>
    <property type="match status" value="1"/>
</dbReference>
<dbReference type="EMBL" id="CAJPVJ010000358">
    <property type="protein sequence ID" value="CAG2162189.1"/>
    <property type="molecule type" value="Genomic_DNA"/>
</dbReference>
<dbReference type="AlphaFoldDB" id="A0A7R9LCF8"/>
<evidence type="ECO:0000256" key="5">
    <source>
        <dbReference type="ARBA" id="ARBA00023002"/>
    </source>
</evidence>
<reference evidence="13" key="1">
    <citation type="submission" date="2020-11" db="EMBL/GenBank/DDBJ databases">
        <authorList>
            <person name="Tran Van P."/>
        </authorList>
    </citation>
    <scope>NUCLEOTIDE SEQUENCE</scope>
</reference>
<evidence type="ECO:0000313" key="13">
    <source>
        <dbReference type="EMBL" id="CAD7639117.1"/>
    </source>
</evidence>
<dbReference type="NCBIfam" id="TIGR02506">
    <property type="entry name" value="NrdE_NrdA"/>
    <property type="match status" value="1"/>
</dbReference>
<dbReference type="InterPro" id="IPR008926">
    <property type="entry name" value="RNR_R1-su_N"/>
</dbReference>
<proteinExistence type="inferred from homology"/>
<dbReference type="GO" id="GO:0009263">
    <property type="term" value="P:deoxyribonucleotide biosynthetic process"/>
    <property type="evidence" value="ECO:0007669"/>
    <property type="project" value="UniProtKB-KW"/>
</dbReference>
<dbReference type="InterPro" id="IPR000788">
    <property type="entry name" value="RNR_lg_C"/>
</dbReference>
<protein>
    <recommendedName>
        <fullName evidence="11">Ribonucleoside-diphosphate reductase</fullName>
        <ecNumber evidence="11">1.17.4.1</ecNumber>
    </recommendedName>
</protein>
<dbReference type="PANTHER" id="PTHR11573">
    <property type="entry name" value="RIBONUCLEOSIDE-DIPHOSPHATE REDUCTASE LARGE CHAIN"/>
    <property type="match status" value="1"/>
</dbReference>
<comment type="similarity">
    <text evidence="1 11">Belongs to the ribonucleoside diphosphate reductase large chain family.</text>
</comment>
<dbReference type="InterPro" id="IPR005144">
    <property type="entry name" value="ATP-cone_dom"/>
</dbReference>
<evidence type="ECO:0000256" key="11">
    <source>
        <dbReference type="RuleBase" id="RU003410"/>
    </source>
</evidence>
<dbReference type="GO" id="GO:0004748">
    <property type="term" value="F:ribonucleoside-diphosphate reductase activity, thioredoxin disulfide as acceptor"/>
    <property type="evidence" value="ECO:0007669"/>
    <property type="project" value="UniProtKB-EC"/>
</dbReference>
<dbReference type="InterPro" id="IPR013346">
    <property type="entry name" value="NrdE_NrdA_C"/>
</dbReference>
<evidence type="ECO:0000256" key="10">
    <source>
        <dbReference type="PROSITE-ProRule" id="PRU00492"/>
    </source>
</evidence>
<dbReference type="EC" id="1.17.4.1" evidence="11"/>
<keyword evidence="7" id="KW-1015">Disulfide bond</keyword>
<dbReference type="PROSITE" id="PS00089">
    <property type="entry name" value="RIBORED_LARGE"/>
    <property type="match status" value="1"/>
</dbReference>
<gene>
    <name evidence="13" type="ORF">ONB1V03_LOCUS1788</name>
</gene>
<dbReference type="Pfam" id="PF03477">
    <property type="entry name" value="ATP-cone"/>
    <property type="match status" value="1"/>
</dbReference>
<evidence type="ECO:0000256" key="6">
    <source>
        <dbReference type="ARBA" id="ARBA00023116"/>
    </source>
</evidence>
<evidence type="ECO:0000259" key="12">
    <source>
        <dbReference type="PROSITE" id="PS51161"/>
    </source>
</evidence>
<evidence type="ECO:0000256" key="1">
    <source>
        <dbReference type="ARBA" id="ARBA00010406"/>
    </source>
</evidence>
<comment type="function">
    <text evidence="8 11">Provides the precursors necessary for DNA synthesis. Catalyzes the biosynthesis of deoxyribonucleotides from the corresponding ribonucleotides.</text>
</comment>
<dbReference type="UniPathway" id="UPA00326"/>
<evidence type="ECO:0000313" key="14">
    <source>
        <dbReference type="Proteomes" id="UP000728032"/>
    </source>
</evidence>
<dbReference type="SUPFAM" id="SSF51998">
    <property type="entry name" value="PFL-like glycyl radical enzymes"/>
    <property type="match status" value="1"/>
</dbReference>
<evidence type="ECO:0000256" key="7">
    <source>
        <dbReference type="ARBA" id="ARBA00023157"/>
    </source>
</evidence>
<name>A0A7R9LCF8_9ACAR</name>
<dbReference type="SUPFAM" id="SSF48168">
    <property type="entry name" value="R1 subunit of ribonucleotide reductase, N-terminal domain"/>
    <property type="match status" value="1"/>
</dbReference>
<dbReference type="FunFam" id="3.20.70.20:FF:000001">
    <property type="entry name" value="Ribonucleoside-diphosphate reductase"/>
    <property type="match status" value="1"/>
</dbReference>
<feature type="domain" description="ATP-cone" evidence="12">
    <location>
        <begin position="48"/>
        <end position="139"/>
    </location>
</feature>
<dbReference type="OrthoDB" id="6410091at2759"/>
<sequence>MAISSSTTTQVAATDGTGSLSAGSVSAGTGGGGGGGGGQGGRGAAGAMYVVKRDGRHESVMFDKITSRIAKLCYELDMNFVDPTAITLKVIAGLYSGVTTVQLDELAAEIAATMTTRHADYAKLAARIVVSNLHKETKKNFSDVIHDLHTMVNEVTGRSAPMISERTYAVVMANAERLNSAIIYDRDFHYNYFGFKTLERSYLLRINGKIAERPQHLLMRTAVGIHDNDIDAAIETYNLMSERWFTHASPTLFNAGTPRPQLSSCFLLTMSEDSIEGIFDTLKQCAVISKAAGGIGLNVHCIRASGTLINGTNGTSNGLVPMLRCYNNVARYVDQGGNKRPGAFAIYVEPWHSDIFQFLDLRKNTGAEEQRARDLFLALWVPDLFMKRVEADAMWSLMCPHDCPGLFDTWGEEFERLYEKYEKEKRFTRQVRAQTLWFAIVEAQIETGTPYMVYKDHCNRKSNQQNLGTIKCSNLCTEIVEYSSPDEIAVCNLASIAVNRFVDKTSRTYDFQKLREVTKIVTKNLNKIIDVNYYPLPECERSNKRHRPIGIGVQGLADAFILMRQPFESPEAKELNIKVFETIYYGALEASCELAERDGPYETYKGSPVSKGVLQYEMWGRKPTDLWDWEALKAKIAKHGIRNSLLLAPMPTASTAQILGNNESIEAYTSNIYTRRVLSGEFQVVNHHLLRDLTERGLWSEQMKMEIIAKHGSVQTIDAIPKDLKDLYKTVWEISQKRILEMAADRGAYIDQSQSLNVHIAEPSMAKITSMHFYGWKLGLKTGMYYLRTKPAANAIQFTVDKTKLIAKSTADVAANGVNGSGDKPKPTAEEVMLCSLQNKDECLINTVVDGNHRSVLESDISEQIRHRLLVVYPTYGFGQQHRYVDCLDFVALHLLHLMRNWMSNTQTLHKFMSGERERERGLSRHTGVGDDHLIDVRLLYESGRVQTEQSMGGQHAPLSFNTSAADTNVCTSSTMSSTIMAIRPPTSPTTVIGGLFLAACVGMGSRPTSNVLIPGSSTGGGE</sequence>
<evidence type="ECO:0000256" key="3">
    <source>
        <dbReference type="ARBA" id="ARBA00022741"/>
    </source>
</evidence>
<dbReference type="PANTHER" id="PTHR11573:SF6">
    <property type="entry name" value="RIBONUCLEOSIDE-DIPHOSPHATE REDUCTASE LARGE SUBUNIT"/>
    <property type="match status" value="1"/>
</dbReference>
<dbReference type="CDD" id="cd01679">
    <property type="entry name" value="RNR_I"/>
    <property type="match status" value="1"/>
</dbReference>
<accession>A0A7R9LCF8</accession>
<keyword evidence="2" id="KW-0021">Allosteric enzyme</keyword>
<dbReference type="GO" id="GO:0005971">
    <property type="term" value="C:ribonucleoside-diphosphate reductase complex"/>
    <property type="evidence" value="ECO:0007669"/>
    <property type="project" value="TreeGrafter"/>
</dbReference>
<dbReference type="GO" id="GO:0005524">
    <property type="term" value="F:ATP binding"/>
    <property type="evidence" value="ECO:0007669"/>
    <property type="project" value="UniProtKB-UniRule"/>
</dbReference>
<dbReference type="PRINTS" id="PR01183">
    <property type="entry name" value="RIBORDTASEM1"/>
</dbReference>
<organism evidence="13">
    <name type="scientific">Oppiella nova</name>
    <dbReference type="NCBI Taxonomy" id="334625"/>
    <lineage>
        <taxon>Eukaryota</taxon>
        <taxon>Metazoa</taxon>
        <taxon>Ecdysozoa</taxon>
        <taxon>Arthropoda</taxon>
        <taxon>Chelicerata</taxon>
        <taxon>Arachnida</taxon>
        <taxon>Acari</taxon>
        <taxon>Acariformes</taxon>
        <taxon>Sarcoptiformes</taxon>
        <taxon>Oribatida</taxon>
        <taxon>Brachypylina</taxon>
        <taxon>Oppioidea</taxon>
        <taxon>Oppiidae</taxon>
        <taxon>Oppiella</taxon>
    </lineage>
</organism>
<evidence type="ECO:0000256" key="8">
    <source>
        <dbReference type="ARBA" id="ARBA00024942"/>
    </source>
</evidence>
<dbReference type="Gene3D" id="3.20.70.20">
    <property type="match status" value="1"/>
</dbReference>
<dbReference type="PROSITE" id="PS51161">
    <property type="entry name" value="ATP_CONE"/>
    <property type="match status" value="1"/>
</dbReference>
<dbReference type="EMBL" id="OC915183">
    <property type="protein sequence ID" value="CAD7639117.1"/>
    <property type="molecule type" value="Genomic_DNA"/>
</dbReference>
<keyword evidence="6 11" id="KW-0215">Deoxyribonucleotide synthesis</keyword>
<keyword evidence="14" id="KW-1185">Reference proteome</keyword>
<evidence type="ECO:0000256" key="4">
    <source>
        <dbReference type="ARBA" id="ARBA00022840"/>
    </source>
</evidence>
<evidence type="ECO:0000256" key="9">
    <source>
        <dbReference type="ARBA" id="ARBA00047754"/>
    </source>
</evidence>